<dbReference type="Proteomes" id="UP001497602">
    <property type="component" value="Unassembled WGS sequence"/>
</dbReference>
<proteinExistence type="predicted"/>
<feature type="domain" description="Helix-turn-helix type 11" evidence="1">
    <location>
        <begin position="6"/>
        <end position="58"/>
    </location>
</feature>
<dbReference type="InterPro" id="IPR036388">
    <property type="entry name" value="WH-like_DNA-bd_sf"/>
</dbReference>
<organism evidence="3 4">
    <name type="scientific">Tenacibaculum vairaonense</name>
    <dbReference type="NCBI Taxonomy" id="3137860"/>
    <lineage>
        <taxon>Bacteria</taxon>
        <taxon>Pseudomonadati</taxon>
        <taxon>Bacteroidota</taxon>
        <taxon>Flavobacteriia</taxon>
        <taxon>Flavobacteriales</taxon>
        <taxon>Flavobacteriaceae</taxon>
        <taxon>Tenacibaculum</taxon>
    </lineage>
</organism>
<evidence type="ECO:0008006" key="5">
    <source>
        <dbReference type="Google" id="ProtNLM"/>
    </source>
</evidence>
<dbReference type="PANTHER" id="PTHR34580:SF1">
    <property type="entry name" value="PROTEIN PAFC"/>
    <property type="match status" value="1"/>
</dbReference>
<gene>
    <name evidence="3" type="ORF">T190115A13A_30138</name>
</gene>
<accession>A0ABM9PNK0</accession>
<dbReference type="SUPFAM" id="SSF46785">
    <property type="entry name" value="Winged helix' DNA-binding domain"/>
    <property type="match status" value="1"/>
</dbReference>
<dbReference type="Pfam" id="PF13280">
    <property type="entry name" value="WYL"/>
    <property type="match status" value="1"/>
</dbReference>
<feature type="domain" description="WYL" evidence="2">
    <location>
        <begin position="138"/>
        <end position="203"/>
    </location>
</feature>
<keyword evidence="4" id="KW-1185">Reference proteome</keyword>
<sequence>MNRVDRLMSILLTLQSKKFVPAKTLASKYKLSERTIYRDLKALNEIGVPIYLEPNKGYSLMHGYFLPPLSFTIEEANSLVLLQSLASKFADQSVYKKSESALEKIKALLKNEDWKKNKDISSKIEVYIPENNENHTDHLLKIQTGISNKNILNITYTDNQDNETQREVEPIGLIFYTNQWHLIAWCCLRKAYRDFKVSKISQLILTSKEYTKEHSFTIQDYMKIF</sequence>
<comment type="caution">
    <text evidence="3">The sequence shown here is derived from an EMBL/GenBank/DDBJ whole genome shotgun (WGS) entry which is preliminary data.</text>
</comment>
<evidence type="ECO:0000259" key="1">
    <source>
        <dbReference type="Pfam" id="PF08279"/>
    </source>
</evidence>
<dbReference type="EMBL" id="CAXJRC010000033">
    <property type="protein sequence ID" value="CAL2107292.1"/>
    <property type="molecule type" value="Genomic_DNA"/>
</dbReference>
<name>A0ABM9PNK0_9FLAO</name>
<dbReference type="RefSeq" id="WP_348738935.1">
    <property type="nucleotide sequence ID" value="NZ_CAXJRC010000033.1"/>
</dbReference>
<dbReference type="PROSITE" id="PS52050">
    <property type="entry name" value="WYL"/>
    <property type="match status" value="1"/>
</dbReference>
<dbReference type="InterPro" id="IPR013196">
    <property type="entry name" value="HTH_11"/>
</dbReference>
<dbReference type="PANTHER" id="PTHR34580">
    <property type="match status" value="1"/>
</dbReference>
<reference evidence="3 4" key="1">
    <citation type="submission" date="2024-05" db="EMBL/GenBank/DDBJ databases">
        <authorList>
            <person name="Duchaud E."/>
        </authorList>
    </citation>
    <scope>NUCLEOTIDE SEQUENCE [LARGE SCALE GENOMIC DNA]</scope>
    <source>
        <strain evidence="3">Ena-SAMPLE-TAB-13-05-2024-13:56:06:370-140305</strain>
    </source>
</reference>
<dbReference type="InterPro" id="IPR051534">
    <property type="entry name" value="CBASS_pafABC_assoc_protein"/>
</dbReference>
<dbReference type="InterPro" id="IPR036390">
    <property type="entry name" value="WH_DNA-bd_sf"/>
</dbReference>
<evidence type="ECO:0000313" key="4">
    <source>
        <dbReference type="Proteomes" id="UP001497602"/>
    </source>
</evidence>
<evidence type="ECO:0000259" key="2">
    <source>
        <dbReference type="Pfam" id="PF13280"/>
    </source>
</evidence>
<dbReference type="Pfam" id="PF08279">
    <property type="entry name" value="HTH_11"/>
    <property type="match status" value="1"/>
</dbReference>
<protein>
    <recommendedName>
        <fullName evidence="5">YafY family transcriptional regulator</fullName>
    </recommendedName>
</protein>
<dbReference type="InterPro" id="IPR026881">
    <property type="entry name" value="WYL_dom"/>
</dbReference>
<evidence type="ECO:0000313" key="3">
    <source>
        <dbReference type="EMBL" id="CAL2107292.1"/>
    </source>
</evidence>
<dbReference type="Gene3D" id="1.10.10.10">
    <property type="entry name" value="Winged helix-like DNA-binding domain superfamily/Winged helix DNA-binding domain"/>
    <property type="match status" value="1"/>
</dbReference>